<sequence length="101" mass="10866">MATRAHTAVSATRYLDAVLDTLRGAGVDVLTLAVDIRPCSPVRAELVTDAGPLRWSEDRGWSAGSRALGPVAHPGEVARLVLRSAEHRKFTRKSKQNHPSG</sequence>
<dbReference type="AlphaFoldDB" id="A0A290Z3E5"/>
<protein>
    <submittedName>
        <fullName evidence="1">Uncharacterized protein</fullName>
    </submittedName>
</protein>
<dbReference type="Proteomes" id="UP000218505">
    <property type="component" value="Chromosome"/>
</dbReference>
<organism evidence="1 2">
    <name type="scientific">Actinosynnema pretiosum</name>
    <dbReference type="NCBI Taxonomy" id="42197"/>
    <lineage>
        <taxon>Bacteria</taxon>
        <taxon>Bacillati</taxon>
        <taxon>Actinomycetota</taxon>
        <taxon>Actinomycetes</taxon>
        <taxon>Pseudonocardiales</taxon>
        <taxon>Pseudonocardiaceae</taxon>
        <taxon>Actinosynnema</taxon>
    </lineage>
</organism>
<evidence type="ECO:0000313" key="2">
    <source>
        <dbReference type="Proteomes" id="UP000218505"/>
    </source>
</evidence>
<keyword evidence="2" id="KW-1185">Reference proteome</keyword>
<reference evidence="1" key="1">
    <citation type="submission" date="2017-09" db="EMBL/GenBank/DDBJ databases">
        <title>Complete Genome Sequence of ansamitocin-producing Bacterium Actinosynnema pretiosum X47.</title>
        <authorList>
            <person name="Cao G."/>
            <person name="Zong G."/>
            <person name="Zhong C."/>
            <person name="Fu J."/>
        </authorList>
    </citation>
    <scope>NUCLEOTIDE SEQUENCE [LARGE SCALE GENOMIC DNA]</scope>
    <source>
        <strain evidence="1">X47</strain>
    </source>
</reference>
<evidence type="ECO:0000313" key="1">
    <source>
        <dbReference type="EMBL" id="ATE53528.1"/>
    </source>
</evidence>
<dbReference type="KEGG" id="apre:CNX65_09675"/>
<accession>A0A290Z3E5</accession>
<dbReference type="EMBL" id="CP023445">
    <property type="protein sequence ID" value="ATE53528.1"/>
    <property type="molecule type" value="Genomic_DNA"/>
</dbReference>
<name>A0A290Z3E5_9PSEU</name>
<gene>
    <name evidence="1" type="ORF">CNX65_09675</name>
</gene>
<proteinExistence type="predicted"/>
<dbReference type="RefSeq" id="WP_096492468.1">
    <property type="nucleotide sequence ID" value="NZ_CP023445.1"/>
</dbReference>